<dbReference type="AlphaFoldDB" id="H8XUZ1"/>
<name>H8XUZ1_FLAIG</name>
<reference evidence="3" key="2">
    <citation type="submission" date="2012-03" db="EMBL/GenBank/DDBJ databases">
        <title>Complete genome sequence of Flavobacterium indicum GPTSA100-9T, isolated from warm spring water.</title>
        <authorList>
            <person name="Barbier P."/>
            <person name="Houel A."/>
            <person name="Loux V."/>
            <person name="Poulain J."/>
            <person name="Bernardet J.-F."/>
            <person name="Touchon M."/>
            <person name="Duchaud E."/>
        </authorList>
    </citation>
    <scope>NUCLEOTIDE SEQUENCE [LARGE SCALE GENOMIC DNA]</scope>
    <source>
        <strain evidence="3">DSM 17447 / CIP 109464 / GPTSA100-9</strain>
    </source>
</reference>
<dbReference type="InterPro" id="IPR029063">
    <property type="entry name" value="SAM-dependent_MTases_sf"/>
</dbReference>
<proteinExistence type="predicted"/>
<evidence type="ECO:0000259" key="1">
    <source>
        <dbReference type="Pfam" id="PF05430"/>
    </source>
</evidence>
<dbReference type="KEGG" id="fin:KQS_09950"/>
<sequence length="224" mass="26009">MQRELIITKDGSTTFYIPELNENYHSTNGAILEAQHVFLKHGMHYYLDRFPANEISILEIGFGTGLNAWLTWLEAEKMNVKVNYVGVEAFPIATHELTMLNYAKILKDEDENAKFEYLHAVNWNENHQLDAIFSLLKMEQFFENIDFKNQFDIIYFDAFGFDVQPDLWSTTILKKMYDSLKSNGHFTTYACRTLIKKNLQEVGFVTQKLPGAPGKREMLVGFKI</sequence>
<evidence type="ECO:0000313" key="2">
    <source>
        <dbReference type="EMBL" id="CCG53919.1"/>
    </source>
</evidence>
<feature type="domain" description="MnmC-like methyltransferase" evidence="1">
    <location>
        <begin position="126"/>
        <end position="223"/>
    </location>
</feature>
<dbReference type="RefSeq" id="WP_014389037.1">
    <property type="nucleotide sequence ID" value="NC_017025.1"/>
</dbReference>
<dbReference type="STRING" id="1094466.KQS_09950"/>
<dbReference type="PANTHER" id="PTHR39963">
    <property type="entry name" value="SLL0983 PROTEIN"/>
    <property type="match status" value="1"/>
</dbReference>
<dbReference type="eggNOG" id="COG4121">
    <property type="taxonomic scope" value="Bacteria"/>
</dbReference>
<dbReference type="PANTHER" id="PTHR39963:SF1">
    <property type="entry name" value="MNMC-LIKE METHYLTRANSFERASE DOMAIN-CONTAINING PROTEIN"/>
    <property type="match status" value="1"/>
</dbReference>
<organism evidence="2 3">
    <name type="scientific">Flavobacterium indicum (strain DSM 17447 / CIP 109464 / GPTSA100-9)</name>
    <dbReference type="NCBI Taxonomy" id="1094466"/>
    <lineage>
        <taxon>Bacteria</taxon>
        <taxon>Pseudomonadati</taxon>
        <taxon>Bacteroidota</taxon>
        <taxon>Flavobacteriia</taxon>
        <taxon>Flavobacteriales</taxon>
        <taxon>Flavobacteriaceae</taxon>
        <taxon>Flavobacterium</taxon>
    </lineage>
</organism>
<dbReference type="Proteomes" id="UP000007599">
    <property type="component" value="Chromosome I"/>
</dbReference>
<evidence type="ECO:0000313" key="3">
    <source>
        <dbReference type="Proteomes" id="UP000007599"/>
    </source>
</evidence>
<dbReference type="GO" id="GO:0016645">
    <property type="term" value="F:oxidoreductase activity, acting on the CH-NH group of donors"/>
    <property type="evidence" value="ECO:0007669"/>
    <property type="project" value="InterPro"/>
</dbReference>
<dbReference type="PATRIC" id="fig|1094466.5.peg.1953"/>
<dbReference type="NCBIfam" id="NF033855">
    <property type="entry name" value="tRNA_MNMC2"/>
    <property type="match status" value="1"/>
</dbReference>
<reference evidence="2 3" key="1">
    <citation type="journal article" date="2012" name="J. Bacteriol.">
        <title>Complete Genome Sequence of Flavobacterium indicum GPSTA100-9T, Isolated from Warm Spring Water.</title>
        <authorList>
            <person name="Barbier P."/>
            <person name="Houel A."/>
            <person name="Loux V."/>
            <person name="Poulain J."/>
            <person name="Bernardet J.F."/>
            <person name="Touchon M."/>
            <person name="Duchaud E."/>
        </authorList>
    </citation>
    <scope>NUCLEOTIDE SEQUENCE [LARGE SCALE GENOMIC DNA]</scope>
    <source>
        <strain evidence="3">DSM 17447 / CIP 109464 / GPTSA100-9</strain>
    </source>
</reference>
<dbReference type="CDD" id="cd02440">
    <property type="entry name" value="AdoMet_MTases"/>
    <property type="match status" value="1"/>
</dbReference>
<gene>
    <name evidence="2" type="ordered locus">KQS_09950</name>
</gene>
<dbReference type="HOGENOM" id="CLU_061971_1_0_10"/>
<dbReference type="GO" id="GO:0004808">
    <property type="term" value="F:tRNA (5-methylaminomethyl-2-thiouridylate)(34)-methyltransferase activity"/>
    <property type="evidence" value="ECO:0007669"/>
    <property type="project" value="InterPro"/>
</dbReference>
<dbReference type="EMBL" id="HE774682">
    <property type="protein sequence ID" value="CCG53919.1"/>
    <property type="molecule type" value="Genomic_DNA"/>
</dbReference>
<keyword evidence="3" id="KW-1185">Reference proteome</keyword>
<dbReference type="OrthoDB" id="9786494at2"/>
<dbReference type="Gene3D" id="3.40.50.150">
    <property type="entry name" value="Vaccinia Virus protein VP39"/>
    <property type="match status" value="1"/>
</dbReference>
<protein>
    <recommendedName>
        <fullName evidence="1">MnmC-like methyltransferase domain-containing protein</fullName>
    </recommendedName>
</protein>
<dbReference type="InterPro" id="IPR047785">
    <property type="entry name" value="tRNA_MNMC2"/>
</dbReference>
<dbReference type="SUPFAM" id="SSF53335">
    <property type="entry name" value="S-adenosyl-L-methionine-dependent methyltransferases"/>
    <property type="match status" value="1"/>
</dbReference>
<accession>H8XUZ1</accession>
<dbReference type="InterPro" id="IPR008471">
    <property type="entry name" value="MnmC-like_methylTransf"/>
</dbReference>
<dbReference type="Pfam" id="PF05430">
    <property type="entry name" value="Methyltransf_30"/>
    <property type="match status" value="1"/>
</dbReference>